<organism evidence="2 3">
    <name type="scientific">Methanococcoides burtonii (strain DSM 6242 / NBRC 107633 / OCM 468 / ACE-M)</name>
    <dbReference type="NCBI Taxonomy" id="259564"/>
    <lineage>
        <taxon>Archaea</taxon>
        <taxon>Methanobacteriati</taxon>
        <taxon>Methanobacteriota</taxon>
        <taxon>Stenosarchaea group</taxon>
        <taxon>Methanomicrobia</taxon>
        <taxon>Methanosarcinales</taxon>
        <taxon>Methanosarcinaceae</taxon>
        <taxon>Methanococcoides</taxon>
    </lineage>
</organism>
<dbReference type="AlphaFoldDB" id="Q12YP5"/>
<dbReference type="KEGG" id="mbu:Mbur_0444"/>
<feature type="domain" description="Prokaryotic cation-chloride cotransporter second C-terminal subdomain" evidence="1">
    <location>
        <begin position="43"/>
        <end position="174"/>
    </location>
</feature>
<evidence type="ECO:0000259" key="1">
    <source>
        <dbReference type="Pfam" id="PF21554"/>
    </source>
</evidence>
<dbReference type="OrthoDB" id="43026at2157"/>
<accession>Q12YP5</accession>
<evidence type="ECO:0000313" key="3">
    <source>
        <dbReference type="Proteomes" id="UP000001979"/>
    </source>
</evidence>
<dbReference type="InterPro" id="IPR048752">
    <property type="entry name" value="CCC_C_2nd_subdom"/>
</dbReference>
<protein>
    <recommendedName>
        <fullName evidence="1">Prokaryotic cation-chloride cotransporter second C-terminal subdomain domain-containing protein</fullName>
    </recommendedName>
</protein>
<dbReference type="Pfam" id="PF21554">
    <property type="entry name" value="CCC_C_2nd_pro"/>
    <property type="match status" value="1"/>
</dbReference>
<sequence>MLLLTPPLSKEWEEDISRLVQKALQNRIGIVIYAAHPKSGLERHKSINLWIDDKSPEWEISMDLGNMDLAILVGYKLKRKWKASMNLITAVDDEEQKKKAVEYTQTLAELARLPNVNHFALIGSIEGIAHEAPQAALNIFNLSNEPDFELIRRMVELTGSSCLFTIDSGEENALA</sequence>
<dbReference type="STRING" id="259564.Mbur_0444"/>
<keyword evidence="3" id="KW-1185">Reference proteome</keyword>
<name>Q12YP5_METBU</name>
<dbReference type="HOGENOM" id="CLU_1529220_0_0_2"/>
<gene>
    <name evidence="2" type="ordered locus">Mbur_0444</name>
</gene>
<evidence type="ECO:0000313" key="2">
    <source>
        <dbReference type="EMBL" id="ABE51431.1"/>
    </source>
</evidence>
<proteinExistence type="predicted"/>
<reference evidence="3" key="1">
    <citation type="journal article" date="2009" name="ISME J.">
        <title>The genome sequence of the psychrophilic archaeon, Methanococcoides burtonii: the role of genome evolution in cold adaptation.</title>
        <authorList>
            <person name="Allen M.A."/>
            <person name="Lauro F.M."/>
            <person name="Williams T.J."/>
            <person name="Burg D."/>
            <person name="Siddiqui K.S."/>
            <person name="De Francisci D."/>
            <person name="Chong K.W."/>
            <person name="Pilak O."/>
            <person name="Chew H.H."/>
            <person name="De Maere M.Z."/>
            <person name="Ting L."/>
            <person name="Katrib M."/>
            <person name="Ng C."/>
            <person name="Sowers K.R."/>
            <person name="Galperin M.Y."/>
            <person name="Anderson I.J."/>
            <person name="Ivanova N."/>
            <person name="Dalin E."/>
            <person name="Martinez M."/>
            <person name="Lapidus A."/>
            <person name="Hauser L."/>
            <person name="Land M."/>
            <person name="Thomas T."/>
            <person name="Cavicchioli R."/>
        </authorList>
    </citation>
    <scope>NUCLEOTIDE SEQUENCE [LARGE SCALE GENOMIC DNA]</scope>
    <source>
        <strain evidence="3">DSM 6242 / NBRC 107633 / OCM 468 / ACE-M</strain>
    </source>
</reference>
<dbReference type="EMBL" id="CP000300">
    <property type="protein sequence ID" value="ABE51431.1"/>
    <property type="molecule type" value="Genomic_DNA"/>
</dbReference>
<dbReference type="Proteomes" id="UP000001979">
    <property type="component" value="Chromosome"/>
</dbReference>